<feature type="region of interest" description="Disordered" evidence="1">
    <location>
        <begin position="254"/>
        <end position="289"/>
    </location>
</feature>
<dbReference type="PATRIC" id="fig|1230459.4.peg.66"/>
<evidence type="ECO:0000313" key="4">
    <source>
        <dbReference type="Proteomes" id="UP000011592"/>
    </source>
</evidence>
<evidence type="ECO:0000256" key="1">
    <source>
        <dbReference type="SAM" id="MobiDB-lite"/>
    </source>
</evidence>
<gene>
    <name evidence="3" type="ORF">C486_00335</name>
</gene>
<accession>L9ZFF9</accession>
<comment type="caution">
    <text evidence="3">The sequence shown here is derived from an EMBL/GenBank/DDBJ whole genome shotgun (WGS) entry which is preliminary data.</text>
</comment>
<organism evidence="3 4">
    <name type="scientific">Natrinema gari JCM 14663</name>
    <dbReference type="NCBI Taxonomy" id="1230459"/>
    <lineage>
        <taxon>Archaea</taxon>
        <taxon>Methanobacteriati</taxon>
        <taxon>Methanobacteriota</taxon>
        <taxon>Stenosarchaea group</taxon>
        <taxon>Halobacteria</taxon>
        <taxon>Halobacteriales</taxon>
        <taxon>Natrialbaceae</taxon>
        <taxon>Natrinema</taxon>
    </lineage>
</organism>
<keyword evidence="2" id="KW-0812">Transmembrane</keyword>
<reference evidence="3 4" key="1">
    <citation type="journal article" date="2014" name="PLoS Genet.">
        <title>Phylogenetically driven sequencing of extremely halophilic archaea reveals strategies for static and dynamic osmo-response.</title>
        <authorList>
            <person name="Becker E.A."/>
            <person name="Seitzer P.M."/>
            <person name="Tritt A."/>
            <person name="Larsen D."/>
            <person name="Krusor M."/>
            <person name="Yao A.I."/>
            <person name="Wu D."/>
            <person name="Madern D."/>
            <person name="Eisen J.A."/>
            <person name="Darling A.E."/>
            <person name="Facciotti M.T."/>
        </authorList>
    </citation>
    <scope>NUCLEOTIDE SEQUENCE [LARGE SCALE GENOMIC DNA]</scope>
    <source>
        <strain evidence="3 4">JCM 14663</strain>
    </source>
</reference>
<evidence type="ECO:0000313" key="3">
    <source>
        <dbReference type="EMBL" id="ELY85059.1"/>
    </source>
</evidence>
<dbReference type="AlphaFoldDB" id="L9ZFF9"/>
<dbReference type="RefSeq" id="WP_008451659.1">
    <property type="nucleotide sequence ID" value="NZ_AOIJ01000010.1"/>
</dbReference>
<keyword evidence="4" id="KW-1185">Reference proteome</keyword>
<evidence type="ECO:0000256" key="2">
    <source>
        <dbReference type="SAM" id="Phobius"/>
    </source>
</evidence>
<protein>
    <submittedName>
        <fullName evidence="3">Uncharacterized protein</fullName>
    </submittedName>
</protein>
<keyword evidence="2" id="KW-0472">Membrane</keyword>
<keyword evidence="2" id="KW-1133">Transmembrane helix</keyword>
<proteinExistence type="predicted"/>
<dbReference type="Proteomes" id="UP000011592">
    <property type="component" value="Unassembled WGS sequence"/>
</dbReference>
<sequence length="289" mass="32319">MIRDFDPSETGPIDLADETIDAVRQRPVWQPILAFALAAGIWFYFDLSVPVELWILLFSAIGGVAVAAFPIKKVIDWLRTDDDEILEAVDPRDGQKQIKALSPDRFANLVVIDQSGRVRDTDYLYDESINGRQTYECDYYLEESNIAVASWMAGASNSDLRRHKRGVDAIKRRLSIEAERSLDELIEAPEAIRQQGSAAVNRIVRIAEGERSPGDEGSVAETMTDIVENEQDNVDSILEDRTIGDLEDEIKQLRDSTSIEVDDVRDDEDSSVDPVEKTLEETQGGDNGE</sequence>
<dbReference type="EMBL" id="AOIJ01000010">
    <property type="protein sequence ID" value="ELY85059.1"/>
    <property type="molecule type" value="Genomic_DNA"/>
</dbReference>
<feature type="transmembrane region" description="Helical" evidence="2">
    <location>
        <begin position="51"/>
        <end position="71"/>
    </location>
</feature>
<feature type="compositionally biased region" description="Acidic residues" evidence="1">
    <location>
        <begin position="260"/>
        <end position="271"/>
    </location>
</feature>
<name>L9ZFF9_9EURY</name>
<feature type="transmembrane region" description="Helical" evidence="2">
    <location>
        <begin position="28"/>
        <end position="45"/>
    </location>
</feature>